<dbReference type="Proteomes" id="UP001431783">
    <property type="component" value="Unassembled WGS sequence"/>
</dbReference>
<dbReference type="PANTHER" id="PTHR11905:SF247">
    <property type="entry name" value="PEPTIDASE M12B DOMAIN-CONTAINING PROTEIN"/>
    <property type="match status" value="1"/>
</dbReference>
<dbReference type="AlphaFoldDB" id="A0AAW1TTV3"/>
<organism evidence="4 5">
    <name type="scientific">Henosepilachna vigintioctopunctata</name>
    <dbReference type="NCBI Taxonomy" id="420089"/>
    <lineage>
        <taxon>Eukaryota</taxon>
        <taxon>Metazoa</taxon>
        <taxon>Ecdysozoa</taxon>
        <taxon>Arthropoda</taxon>
        <taxon>Hexapoda</taxon>
        <taxon>Insecta</taxon>
        <taxon>Pterygota</taxon>
        <taxon>Neoptera</taxon>
        <taxon>Endopterygota</taxon>
        <taxon>Coleoptera</taxon>
        <taxon>Polyphaga</taxon>
        <taxon>Cucujiformia</taxon>
        <taxon>Coccinelloidea</taxon>
        <taxon>Coccinellidae</taxon>
        <taxon>Epilachninae</taxon>
        <taxon>Epilachnini</taxon>
        <taxon>Henosepilachna</taxon>
    </lineage>
</organism>
<evidence type="ECO:0000313" key="4">
    <source>
        <dbReference type="EMBL" id="KAK9873745.1"/>
    </source>
</evidence>
<gene>
    <name evidence="4" type="ORF">WA026_002100</name>
</gene>
<keyword evidence="1" id="KW-1015">Disulfide bond</keyword>
<feature type="domain" description="Peptidase M12B propeptide" evidence="3">
    <location>
        <begin position="68"/>
        <end position="123"/>
    </location>
</feature>
<feature type="signal peptide" evidence="2">
    <location>
        <begin position="1"/>
        <end position="18"/>
    </location>
</feature>
<evidence type="ECO:0000256" key="2">
    <source>
        <dbReference type="SAM" id="SignalP"/>
    </source>
</evidence>
<evidence type="ECO:0000256" key="1">
    <source>
        <dbReference type="ARBA" id="ARBA00023157"/>
    </source>
</evidence>
<keyword evidence="2" id="KW-0732">Signal</keyword>
<comment type="caution">
    <text evidence="4">The sequence shown here is derived from an EMBL/GenBank/DDBJ whole genome shotgun (WGS) entry which is preliminary data.</text>
</comment>
<dbReference type="Pfam" id="PF01562">
    <property type="entry name" value="Pep_M12B_propep"/>
    <property type="match status" value="1"/>
</dbReference>
<accession>A0AAW1TTV3</accession>
<protein>
    <recommendedName>
        <fullName evidence="3">Peptidase M12B propeptide domain-containing protein</fullName>
    </recommendedName>
</protein>
<reference evidence="4 5" key="1">
    <citation type="submission" date="2023-03" db="EMBL/GenBank/DDBJ databases">
        <title>Genome insight into feeding habits of ladybird beetles.</title>
        <authorList>
            <person name="Li H.-S."/>
            <person name="Huang Y.-H."/>
            <person name="Pang H."/>
        </authorList>
    </citation>
    <scope>NUCLEOTIDE SEQUENCE [LARGE SCALE GENOMIC DNA]</scope>
    <source>
        <strain evidence="4">SYSU_2023b</strain>
        <tissue evidence="4">Whole body</tissue>
    </source>
</reference>
<feature type="chain" id="PRO_5043710573" description="Peptidase M12B propeptide domain-containing protein" evidence="2">
    <location>
        <begin position="19"/>
        <end position="214"/>
    </location>
</feature>
<dbReference type="EMBL" id="JARQZJ010000031">
    <property type="protein sequence ID" value="KAK9873745.1"/>
    <property type="molecule type" value="Genomic_DNA"/>
</dbReference>
<name>A0AAW1TTV3_9CUCU</name>
<evidence type="ECO:0000259" key="3">
    <source>
        <dbReference type="Pfam" id="PF01562"/>
    </source>
</evidence>
<sequence length="214" mass="24608">MLLFVIYLQSFLLGSVHNFVIEALHDHMTESELAYYFQDMQKIELPKYDIVYLPTVEAITEADRFDGTEKEEMIDYTFSAFDQPVSLKLKRNKNLLAPNFKTFIRNGDESVKILPKYTKNCHYLHKDEISVAAISSCQPQSVQGIIIMNNETLEIHPLTQRLQTVLKLREPLLDSVSNFDLDEKVPHLVKRASKIPAGALDDVFLLLEIFGMEN</sequence>
<evidence type="ECO:0000313" key="5">
    <source>
        <dbReference type="Proteomes" id="UP001431783"/>
    </source>
</evidence>
<dbReference type="PANTHER" id="PTHR11905">
    <property type="entry name" value="ADAM A DISINTEGRIN AND METALLOPROTEASE DOMAIN"/>
    <property type="match status" value="1"/>
</dbReference>
<proteinExistence type="predicted"/>
<dbReference type="InterPro" id="IPR002870">
    <property type="entry name" value="Peptidase_M12B_N"/>
</dbReference>
<keyword evidence="5" id="KW-1185">Reference proteome</keyword>